<dbReference type="PANTHER" id="PTHR12526">
    <property type="entry name" value="GLYCOSYLTRANSFERASE"/>
    <property type="match status" value="1"/>
</dbReference>
<dbReference type="SUPFAM" id="SSF53756">
    <property type="entry name" value="UDP-Glycosyltransferase/glycogen phosphorylase"/>
    <property type="match status" value="1"/>
</dbReference>
<dbReference type="AlphaFoldDB" id="A0A0B8QI11"/>
<name>A0A0B8QI11_9VIBR</name>
<dbReference type="GO" id="GO:0016757">
    <property type="term" value="F:glycosyltransferase activity"/>
    <property type="evidence" value="ECO:0007669"/>
    <property type="project" value="InterPro"/>
</dbReference>
<evidence type="ECO:0000313" key="2">
    <source>
        <dbReference type="EMBL" id="GAM74234.1"/>
    </source>
</evidence>
<protein>
    <submittedName>
        <fullName evidence="2">Glycosyltransferase sypP</fullName>
    </submittedName>
</protein>
<dbReference type="EMBL" id="BBSC01000002">
    <property type="protein sequence ID" value="GAM74234.1"/>
    <property type="molecule type" value="Genomic_DNA"/>
</dbReference>
<dbReference type="Gene3D" id="3.40.50.2000">
    <property type="entry name" value="Glycogen Phosphorylase B"/>
    <property type="match status" value="2"/>
</dbReference>
<sequence length="227" mass="24777">MLKIAKPRLVADADLVAKKLQRHFPTVKINTITNGIDCNKFKPRSQALSRQLFGLPQGKTLVGCAGRLETVKGHALLIKAMRFLPQDIALAIAGSGSQKEQLKDLASSLGLENRVYFLGQIEHVDHFYSALDLFCQPSQCEGFPLATLEAQSCGCRTVATDVGATSETLAPQGSLLVKHRGVIGLSQALKIGLQGNSDYLREYVQTHHSIQIMTQKYAQLAVKTEYA</sequence>
<organism evidence="2 3">
    <name type="scientific">Vibrio ishigakensis</name>
    <dbReference type="NCBI Taxonomy" id="1481914"/>
    <lineage>
        <taxon>Bacteria</taxon>
        <taxon>Pseudomonadati</taxon>
        <taxon>Pseudomonadota</taxon>
        <taxon>Gammaproteobacteria</taxon>
        <taxon>Vibrionales</taxon>
        <taxon>Vibrionaceae</taxon>
        <taxon>Vibrio</taxon>
    </lineage>
</organism>
<dbReference type="STRING" id="1481914.JCM19241_5430"/>
<dbReference type="Proteomes" id="UP000031666">
    <property type="component" value="Unassembled WGS sequence"/>
</dbReference>
<keyword evidence="2" id="KW-0808">Transferase</keyword>
<dbReference type="GO" id="GO:1901135">
    <property type="term" value="P:carbohydrate derivative metabolic process"/>
    <property type="evidence" value="ECO:0007669"/>
    <property type="project" value="UniProtKB-ARBA"/>
</dbReference>
<evidence type="ECO:0000313" key="3">
    <source>
        <dbReference type="Proteomes" id="UP000031666"/>
    </source>
</evidence>
<proteinExistence type="predicted"/>
<dbReference type="Pfam" id="PF00534">
    <property type="entry name" value="Glycos_transf_1"/>
    <property type="match status" value="1"/>
</dbReference>
<dbReference type="InterPro" id="IPR001296">
    <property type="entry name" value="Glyco_trans_1"/>
</dbReference>
<evidence type="ECO:0000259" key="1">
    <source>
        <dbReference type="Pfam" id="PF00534"/>
    </source>
</evidence>
<gene>
    <name evidence="2" type="ORF">JCM19241_5430</name>
</gene>
<accession>A0A0B8QI11</accession>
<feature type="domain" description="Glycosyl transferase family 1" evidence="1">
    <location>
        <begin position="50"/>
        <end position="178"/>
    </location>
</feature>
<reference evidence="2 3" key="1">
    <citation type="submission" date="2015-01" db="EMBL/GenBank/DDBJ databases">
        <title>Vibrio sp. C94 JCM 19241 whole genome shotgun sequence.</title>
        <authorList>
            <person name="Sawabe T."/>
            <person name="Meirelles P."/>
            <person name="Feng G."/>
            <person name="Sayaka M."/>
            <person name="Hattori M."/>
            <person name="Ohkuma M."/>
        </authorList>
    </citation>
    <scope>NUCLEOTIDE SEQUENCE [LARGE SCALE GENOMIC DNA]</scope>
    <source>
        <strain evidence="3">JCM 19241</strain>
    </source>
</reference>
<reference evidence="2 3" key="2">
    <citation type="submission" date="2015-01" db="EMBL/GenBank/DDBJ databases">
        <authorList>
            <consortium name="NBRP consortium"/>
            <person name="Sawabe T."/>
            <person name="Meirelles P."/>
            <person name="Feng G."/>
            <person name="Sayaka M."/>
            <person name="Hattori M."/>
            <person name="Ohkuma M."/>
        </authorList>
    </citation>
    <scope>NUCLEOTIDE SEQUENCE [LARGE SCALE GENOMIC DNA]</scope>
    <source>
        <strain evidence="3">JCM 19241</strain>
    </source>
</reference>
<comment type="caution">
    <text evidence="2">The sequence shown here is derived from an EMBL/GenBank/DDBJ whole genome shotgun (WGS) entry which is preliminary data.</text>
</comment>